<evidence type="ECO:0000256" key="5">
    <source>
        <dbReference type="PIRSR" id="PIRSR005962-1"/>
    </source>
</evidence>
<keyword evidence="5" id="KW-0479">Metal-binding</keyword>
<organism evidence="7 8">
    <name type="scientific">Vagococcus allomyrinae</name>
    <dbReference type="NCBI Taxonomy" id="2794353"/>
    <lineage>
        <taxon>Bacteria</taxon>
        <taxon>Bacillati</taxon>
        <taxon>Bacillota</taxon>
        <taxon>Bacilli</taxon>
        <taxon>Lactobacillales</taxon>
        <taxon>Enterococcaceae</taxon>
        <taxon>Vagococcus</taxon>
    </lineage>
</organism>
<dbReference type="PIRSF" id="PIRSF005962">
    <property type="entry name" value="Pept_M20D_amidohydro"/>
    <property type="match status" value="1"/>
</dbReference>
<evidence type="ECO:0000256" key="4">
    <source>
        <dbReference type="ARBA" id="ARBA00023154"/>
    </source>
</evidence>
<keyword evidence="4" id="KW-0457">Lysine biosynthesis</keyword>
<evidence type="ECO:0000256" key="2">
    <source>
        <dbReference type="ARBA" id="ARBA00022801"/>
    </source>
</evidence>
<dbReference type="PANTHER" id="PTHR11014:SF63">
    <property type="entry name" value="METALLOPEPTIDASE, PUTATIVE (AFU_ORTHOLOGUE AFUA_6G09600)-RELATED"/>
    <property type="match status" value="1"/>
</dbReference>
<keyword evidence="2" id="KW-0378">Hydrolase</keyword>
<dbReference type="Proteomes" id="UP000674938">
    <property type="component" value="Unassembled WGS sequence"/>
</dbReference>
<accession>A0A940SYZ9</accession>
<comment type="cofactor">
    <cofactor evidence="5">
        <name>Mn(2+)</name>
        <dbReference type="ChEBI" id="CHEBI:29035"/>
    </cofactor>
    <text evidence="5">The Mn(2+) ion enhances activity.</text>
</comment>
<dbReference type="Gene3D" id="3.30.70.360">
    <property type="match status" value="1"/>
</dbReference>
<dbReference type="CDD" id="cd03886">
    <property type="entry name" value="M20_Acy1"/>
    <property type="match status" value="1"/>
</dbReference>
<feature type="binding site" evidence="5">
    <location>
        <position position="102"/>
    </location>
    <ligand>
        <name>Mn(2+)</name>
        <dbReference type="ChEBI" id="CHEBI:29035"/>
        <label>2</label>
    </ligand>
</feature>
<comment type="caution">
    <text evidence="7">The sequence shown here is derived from an EMBL/GenBank/DDBJ whole genome shotgun (WGS) entry which is preliminary data.</text>
</comment>
<keyword evidence="5" id="KW-0464">Manganese</keyword>
<dbReference type="FunFam" id="3.30.70.360:FF:000001">
    <property type="entry name" value="N-acetyldiaminopimelate deacetylase"/>
    <property type="match status" value="1"/>
</dbReference>
<feature type="binding site" evidence="5">
    <location>
        <position position="372"/>
    </location>
    <ligand>
        <name>Mn(2+)</name>
        <dbReference type="ChEBI" id="CHEBI:29035"/>
        <label>2</label>
    </ligand>
</feature>
<dbReference type="GO" id="GO:0046872">
    <property type="term" value="F:metal ion binding"/>
    <property type="evidence" value="ECO:0007669"/>
    <property type="project" value="UniProtKB-KW"/>
</dbReference>
<dbReference type="GO" id="GO:0019877">
    <property type="term" value="P:diaminopimelate biosynthetic process"/>
    <property type="evidence" value="ECO:0007669"/>
    <property type="project" value="UniProtKB-KW"/>
</dbReference>
<keyword evidence="8" id="KW-1185">Reference proteome</keyword>
<dbReference type="AlphaFoldDB" id="A0A940SYZ9"/>
<dbReference type="SUPFAM" id="SSF53187">
    <property type="entry name" value="Zn-dependent exopeptidases"/>
    <property type="match status" value="1"/>
</dbReference>
<dbReference type="GO" id="GO:0050118">
    <property type="term" value="F:N-acetyldiaminopimelate deacetylase activity"/>
    <property type="evidence" value="ECO:0007669"/>
    <property type="project" value="UniProtKB-ARBA"/>
</dbReference>
<keyword evidence="3" id="KW-0220">Diaminopimelate biosynthesis</keyword>
<dbReference type="Pfam" id="PF07687">
    <property type="entry name" value="M20_dimer"/>
    <property type="match status" value="1"/>
</dbReference>
<evidence type="ECO:0000313" key="8">
    <source>
        <dbReference type="Proteomes" id="UP000674938"/>
    </source>
</evidence>
<dbReference type="EMBL" id="JAEEGA010000020">
    <property type="protein sequence ID" value="MBP1043918.1"/>
    <property type="molecule type" value="Genomic_DNA"/>
</dbReference>
<dbReference type="RefSeq" id="WP_209531869.1">
    <property type="nucleotide sequence ID" value="NZ_JAEEGA010000020.1"/>
</dbReference>
<evidence type="ECO:0000256" key="1">
    <source>
        <dbReference type="ARBA" id="ARBA00022605"/>
    </source>
</evidence>
<proteinExistence type="predicted"/>
<protein>
    <submittedName>
        <fullName evidence="7">Amidohydrolase</fullName>
    </submittedName>
</protein>
<feature type="binding site" evidence="5">
    <location>
        <position position="138"/>
    </location>
    <ligand>
        <name>Mn(2+)</name>
        <dbReference type="ChEBI" id="CHEBI:29035"/>
        <label>2</label>
    </ligand>
</feature>
<dbReference type="NCBIfam" id="TIGR01891">
    <property type="entry name" value="amidohydrolases"/>
    <property type="match status" value="1"/>
</dbReference>
<dbReference type="Pfam" id="PF01546">
    <property type="entry name" value="Peptidase_M20"/>
    <property type="match status" value="1"/>
</dbReference>
<dbReference type="Gene3D" id="3.40.630.10">
    <property type="entry name" value="Zn peptidases"/>
    <property type="match status" value="1"/>
</dbReference>
<feature type="binding site" evidence="5">
    <location>
        <position position="164"/>
    </location>
    <ligand>
        <name>Mn(2+)</name>
        <dbReference type="ChEBI" id="CHEBI:29035"/>
        <label>2</label>
    </ligand>
</feature>
<name>A0A940SYZ9_9ENTE</name>
<feature type="binding site" evidence="5">
    <location>
        <position position="104"/>
    </location>
    <ligand>
        <name>Mn(2+)</name>
        <dbReference type="ChEBI" id="CHEBI:29035"/>
        <label>2</label>
    </ligand>
</feature>
<keyword evidence="1" id="KW-0028">Amino-acid biosynthesis</keyword>
<evidence type="ECO:0000256" key="3">
    <source>
        <dbReference type="ARBA" id="ARBA00022915"/>
    </source>
</evidence>
<dbReference type="InterPro" id="IPR036264">
    <property type="entry name" value="Bact_exopeptidase_dim_dom"/>
</dbReference>
<dbReference type="InterPro" id="IPR002933">
    <property type="entry name" value="Peptidase_M20"/>
</dbReference>
<dbReference type="GO" id="GO:0009085">
    <property type="term" value="P:lysine biosynthetic process"/>
    <property type="evidence" value="ECO:0007669"/>
    <property type="project" value="UniProtKB-KW"/>
</dbReference>
<dbReference type="PANTHER" id="PTHR11014">
    <property type="entry name" value="PEPTIDASE M20 FAMILY MEMBER"/>
    <property type="match status" value="1"/>
</dbReference>
<gene>
    <name evidence="7" type="ORF">I6N95_23085</name>
</gene>
<sequence>MNVDELILEEAQKIQPEMISTRRELHKNPETGFDLDHTVLLVLKKLKEMGYQPERCGKAGVVATIGNGQGKTFLLRGDMDALPIEEDTDLAFKSTNGKMHACGHDTHTTMLLGAAKLLKAHEAEIKGTVKLMFQPAEEIMLGASDMIKAGVLENPHVDAGMMIHVMPGLPMDNGTLLVANKGKALSSCDWFEIEIFGKNGHGSMPHNAIDPIVPAANIHMALMEIQTRELPADALVALTVGEFHAGNTSNVIPETAILKGTLRTYDDEMRVTIKRRMVEIAESIAKAYRCKAEVRFLAGAPTLVNDEAVVKHAERILPGVVGSEKVIAFSSLPNMGAQMGSEDFAYVSHEIPSVLLGLAAADSRLSEPYPVHHPKLVLSEDILPYGAAAHVSMALSWLNEHQ</sequence>
<evidence type="ECO:0000259" key="6">
    <source>
        <dbReference type="Pfam" id="PF07687"/>
    </source>
</evidence>
<evidence type="ECO:0000313" key="7">
    <source>
        <dbReference type="EMBL" id="MBP1043918.1"/>
    </source>
</evidence>
<feature type="domain" description="Peptidase M20 dimerisation" evidence="6">
    <location>
        <begin position="190"/>
        <end position="288"/>
    </location>
</feature>
<dbReference type="InterPro" id="IPR011650">
    <property type="entry name" value="Peptidase_M20_dimer"/>
</dbReference>
<reference evidence="7" key="1">
    <citation type="submission" date="2020-12" db="EMBL/GenBank/DDBJ databases">
        <title>Vagococcus allomyrinae sp. nov. and Enterococcus lavae sp. nov., isolated from the larvae of Allomyrina dichotoma.</title>
        <authorList>
            <person name="Lee S.D."/>
        </authorList>
    </citation>
    <scope>NUCLEOTIDE SEQUENCE</scope>
    <source>
        <strain evidence="7">BWB3-3</strain>
    </source>
</reference>
<dbReference type="InterPro" id="IPR017439">
    <property type="entry name" value="Amidohydrolase"/>
</dbReference>
<dbReference type="SUPFAM" id="SSF55031">
    <property type="entry name" value="Bacterial exopeptidase dimerisation domain"/>
    <property type="match status" value="1"/>
</dbReference>